<gene>
    <name evidence="1" type="ORF">ACAOBT_LOCUS35418</name>
</gene>
<dbReference type="Proteomes" id="UP001152888">
    <property type="component" value="Unassembled WGS sequence"/>
</dbReference>
<sequence>MKLQLRATRNRTRTFWTGAVGGATKFCSVSTRESDEVIIENLENFTPGRYAIAYTGSVPSSFGIIKFTILSLRIYTNKYDKS</sequence>
<protein>
    <submittedName>
        <fullName evidence="1">Uncharacterized protein</fullName>
    </submittedName>
</protein>
<evidence type="ECO:0000313" key="2">
    <source>
        <dbReference type="Proteomes" id="UP001152888"/>
    </source>
</evidence>
<dbReference type="AlphaFoldDB" id="A0A9P0QBJ1"/>
<evidence type="ECO:0000313" key="1">
    <source>
        <dbReference type="EMBL" id="CAH2016512.1"/>
    </source>
</evidence>
<dbReference type="EMBL" id="CAKOFQ010008923">
    <property type="protein sequence ID" value="CAH2016512.1"/>
    <property type="molecule type" value="Genomic_DNA"/>
</dbReference>
<reference evidence="1" key="1">
    <citation type="submission" date="2022-03" db="EMBL/GenBank/DDBJ databases">
        <authorList>
            <person name="Sayadi A."/>
        </authorList>
    </citation>
    <scope>NUCLEOTIDE SEQUENCE</scope>
</reference>
<proteinExistence type="predicted"/>
<comment type="caution">
    <text evidence="1">The sequence shown here is derived from an EMBL/GenBank/DDBJ whole genome shotgun (WGS) entry which is preliminary data.</text>
</comment>
<organism evidence="1 2">
    <name type="scientific">Acanthoscelides obtectus</name>
    <name type="common">Bean weevil</name>
    <name type="synonym">Bruchus obtectus</name>
    <dbReference type="NCBI Taxonomy" id="200917"/>
    <lineage>
        <taxon>Eukaryota</taxon>
        <taxon>Metazoa</taxon>
        <taxon>Ecdysozoa</taxon>
        <taxon>Arthropoda</taxon>
        <taxon>Hexapoda</taxon>
        <taxon>Insecta</taxon>
        <taxon>Pterygota</taxon>
        <taxon>Neoptera</taxon>
        <taxon>Endopterygota</taxon>
        <taxon>Coleoptera</taxon>
        <taxon>Polyphaga</taxon>
        <taxon>Cucujiformia</taxon>
        <taxon>Chrysomeloidea</taxon>
        <taxon>Chrysomelidae</taxon>
        <taxon>Bruchinae</taxon>
        <taxon>Bruchini</taxon>
        <taxon>Acanthoscelides</taxon>
    </lineage>
</organism>
<name>A0A9P0QBJ1_ACAOB</name>
<accession>A0A9P0QBJ1</accession>
<keyword evidence="2" id="KW-1185">Reference proteome</keyword>